<dbReference type="STRING" id="28083.Lbir_2918"/>
<gene>
    <name evidence="7" type="primary">sufS_1</name>
    <name evidence="6" type="synonym">sufS_2</name>
    <name evidence="6" type="ORF">Lbir_2918</name>
    <name evidence="7" type="ORF">NCTC12437_00738</name>
</gene>
<accession>A0A378I8L4</accession>
<dbReference type="AlphaFoldDB" id="A0A378I8L4"/>
<keyword evidence="8" id="KW-1185">Reference proteome</keyword>
<dbReference type="Proteomes" id="UP000255066">
    <property type="component" value="Unassembled WGS sequence"/>
</dbReference>
<keyword evidence="7" id="KW-0456">Lyase</keyword>
<dbReference type="GO" id="GO:0009000">
    <property type="term" value="F:selenocysteine lyase activity"/>
    <property type="evidence" value="ECO:0007669"/>
    <property type="project" value="UniProtKB-EC"/>
</dbReference>
<feature type="domain" description="Aminotransferase class V" evidence="5">
    <location>
        <begin position="22"/>
        <end position="384"/>
    </location>
</feature>
<protein>
    <submittedName>
        <fullName evidence="7">Selenocysteine lyase, PLP-dependent</fullName>
        <ecNumber evidence="7">2.8.1.7</ecNumber>
        <ecNumber evidence="7">4.4.1.16</ecNumber>
    </submittedName>
</protein>
<reference evidence="7 9" key="2">
    <citation type="submission" date="2018-06" db="EMBL/GenBank/DDBJ databases">
        <authorList>
            <consortium name="Pathogen Informatics"/>
            <person name="Doyle S."/>
        </authorList>
    </citation>
    <scope>NUCLEOTIDE SEQUENCE [LARGE SCALE GENOMIC DNA]</scope>
    <source>
        <strain evidence="7 9">NCTC12437</strain>
    </source>
</reference>
<dbReference type="PROSITE" id="PS00595">
    <property type="entry name" value="AA_TRANSFER_CLASS_5"/>
    <property type="match status" value="1"/>
</dbReference>
<comment type="cofactor">
    <cofactor evidence="1 4">
        <name>pyridoxal 5'-phosphate</name>
        <dbReference type="ChEBI" id="CHEBI:597326"/>
    </cofactor>
</comment>
<dbReference type="EMBL" id="LNXT01000048">
    <property type="protein sequence ID" value="KTC68316.1"/>
    <property type="molecule type" value="Genomic_DNA"/>
</dbReference>
<dbReference type="InterPro" id="IPR015421">
    <property type="entry name" value="PyrdxlP-dep_Trfase_major"/>
</dbReference>
<name>A0A378I8L4_9GAMM</name>
<dbReference type="SUPFAM" id="SSF53383">
    <property type="entry name" value="PLP-dependent transferases"/>
    <property type="match status" value="1"/>
</dbReference>
<dbReference type="InterPro" id="IPR015422">
    <property type="entry name" value="PyrdxlP-dep_Trfase_small"/>
</dbReference>
<reference evidence="6 8" key="1">
    <citation type="submission" date="2015-11" db="EMBL/GenBank/DDBJ databases">
        <title>Genomic analysis of 38 Legionella species identifies large and diverse effector repertoires.</title>
        <authorList>
            <person name="Burstein D."/>
            <person name="Amaro F."/>
            <person name="Zusman T."/>
            <person name="Lifshitz Z."/>
            <person name="Cohen O."/>
            <person name="Gilbert J.A."/>
            <person name="Pupko T."/>
            <person name="Shuman H.A."/>
            <person name="Segal G."/>
        </authorList>
    </citation>
    <scope>NUCLEOTIDE SEQUENCE [LARGE SCALE GENOMIC DNA]</scope>
    <source>
        <strain evidence="6 8">CDC#1407-AL-14</strain>
    </source>
</reference>
<evidence type="ECO:0000256" key="4">
    <source>
        <dbReference type="RuleBase" id="RU004504"/>
    </source>
</evidence>
<keyword evidence="2" id="KW-0663">Pyridoxal phosphate</keyword>
<sequence>MKQLDIATLRQETPGCEQVLHFNNAGASLSPRIVIDTIKGYLDLESTIGGYEAEELKALEIKAFYQNIARLINCKPHEIAFAENATRAWDMAFYSLDFQPGDRILTAVNEYASNYLSFLHIARQRGAIIEVIPNDAYGQMDLNVLEKKLNSSVKLLAITHVPTQGGLINPAAEAGQLAKKHQVAYLLDATQSVGQMPIDVQQIQCDFLCGTGRKFLRGPRGTGFLYVSENIINRCNPPFIDLHSANWSSLNGYELMPDARRFETWEQNYAGKLGLSAAVRYALDLGVDAIWQRIQQLSSLFRNKLQTIPGLELQDLGKNQCGIITFTVKGKSPVEIKQALRKQRINVAVSVLEFARLDLEARGLDALVRASVHYYNTEEEIEVFCKVLGG</sequence>
<evidence type="ECO:0000256" key="1">
    <source>
        <dbReference type="ARBA" id="ARBA00001933"/>
    </source>
</evidence>
<dbReference type="EMBL" id="UGNW01000001">
    <property type="protein sequence ID" value="STX30971.1"/>
    <property type="molecule type" value="Genomic_DNA"/>
</dbReference>
<dbReference type="RefSeq" id="WP_058524888.1">
    <property type="nucleotide sequence ID" value="NZ_CAAAHV010000021.1"/>
</dbReference>
<dbReference type="Pfam" id="PF00266">
    <property type="entry name" value="Aminotran_5"/>
    <property type="match status" value="1"/>
</dbReference>
<evidence type="ECO:0000256" key="2">
    <source>
        <dbReference type="ARBA" id="ARBA00022898"/>
    </source>
</evidence>
<keyword evidence="7" id="KW-0808">Transferase</keyword>
<evidence type="ECO:0000313" key="7">
    <source>
        <dbReference type="EMBL" id="STX30971.1"/>
    </source>
</evidence>
<dbReference type="Gene3D" id="3.90.1150.10">
    <property type="entry name" value="Aspartate Aminotransferase, domain 1"/>
    <property type="match status" value="1"/>
</dbReference>
<evidence type="ECO:0000259" key="5">
    <source>
        <dbReference type="Pfam" id="PF00266"/>
    </source>
</evidence>
<dbReference type="Proteomes" id="UP000054735">
    <property type="component" value="Unassembled WGS sequence"/>
</dbReference>
<dbReference type="InterPro" id="IPR020578">
    <property type="entry name" value="Aminotrans_V_PyrdxlP_BS"/>
</dbReference>
<dbReference type="EC" id="2.8.1.7" evidence="7"/>
<dbReference type="InterPro" id="IPR000192">
    <property type="entry name" value="Aminotrans_V_dom"/>
</dbReference>
<dbReference type="OrthoDB" id="9764293at2"/>
<proteinExistence type="inferred from homology"/>
<organism evidence="7 9">
    <name type="scientific">Legionella birminghamensis</name>
    <dbReference type="NCBI Taxonomy" id="28083"/>
    <lineage>
        <taxon>Bacteria</taxon>
        <taxon>Pseudomonadati</taxon>
        <taxon>Pseudomonadota</taxon>
        <taxon>Gammaproteobacteria</taxon>
        <taxon>Legionellales</taxon>
        <taxon>Legionellaceae</taxon>
        <taxon>Legionella</taxon>
    </lineage>
</organism>
<dbReference type="Gene3D" id="3.40.640.10">
    <property type="entry name" value="Type I PLP-dependent aspartate aminotransferase-like (Major domain)"/>
    <property type="match status" value="1"/>
</dbReference>
<evidence type="ECO:0000313" key="9">
    <source>
        <dbReference type="Proteomes" id="UP000255066"/>
    </source>
</evidence>
<dbReference type="GO" id="GO:0031071">
    <property type="term" value="F:cysteine desulfurase activity"/>
    <property type="evidence" value="ECO:0007669"/>
    <property type="project" value="UniProtKB-EC"/>
</dbReference>
<comment type="similarity">
    <text evidence="3">Belongs to the class-V pyridoxal-phosphate-dependent aminotransferase family.</text>
</comment>
<dbReference type="EC" id="4.4.1.16" evidence="7"/>
<evidence type="ECO:0000313" key="8">
    <source>
        <dbReference type="Proteomes" id="UP000054735"/>
    </source>
</evidence>
<evidence type="ECO:0000313" key="6">
    <source>
        <dbReference type="EMBL" id="KTC68316.1"/>
    </source>
</evidence>
<evidence type="ECO:0000256" key="3">
    <source>
        <dbReference type="RuleBase" id="RU004075"/>
    </source>
</evidence>
<dbReference type="PANTHER" id="PTHR43586:SF24">
    <property type="entry name" value="BLR4730 PROTEIN"/>
    <property type="match status" value="1"/>
</dbReference>
<dbReference type="InterPro" id="IPR015424">
    <property type="entry name" value="PyrdxlP-dep_Trfase"/>
</dbReference>
<dbReference type="PANTHER" id="PTHR43586">
    <property type="entry name" value="CYSTEINE DESULFURASE"/>
    <property type="match status" value="1"/>
</dbReference>